<dbReference type="Proteomes" id="UP000235145">
    <property type="component" value="Unassembled WGS sequence"/>
</dbReference>
<gene>
    <name evidence="1" type="ORF">LSAT_V11C800415960</name>
</gene>
<accession>A0A9R1US34</accession>
<sequence length="96" mass="10670">MNVSLQKPFAISISFCDVACPKADLSIKNEISLSETKSIPTENGNSVETHDKDIMVEGFGSVSVYDQWVAPNVYGTRPKPRYEVLAIASYFHLFIL</sequence>
<dbReference type="AlphaFoldDB" id="A0A9R1US34"/>
<reference evidence="1 2" key="1">
    <citation type="journal article" date="2017" name="Nat. Commun.">
        <title>Genome assembly with in vitro proximity ligation data and whole-genome triplication in lettuce.</title>
        <authorList>
            <person name="Reyes-Chin-Wo S."/>
            <person name="Wang Z."/>
            <person name="Yang X."/>
            <person name="Kozik A."/>
            <person name="Arikit S."/>
            <person name="Song C."/>
            <person name="Xia L."/>
            <person name="Froenicke L."/>
            <person name="Lavelle D.O."/>
            <person name="Truco M.J."/>
            <person name="Xia R."/>
            <person name="Zhu S."/>
            <person name="Xu C."/>
            <person name="Xu H."/>
            <person name="Xu X."/>
            <person name="Cox K."/>
            <person name="Korf I."/>
            <person name="Meyers B.C."/>
            <person name="Michelmore R.W."/>
        </authorList>
    </citation>
    <scope>NUCLEOTIDE SEQUENCE [LARGE SCALE GENOMIC DNA]</scope>
    <source>
        <strain evidence="2">cv. Salinas</strain>
        <tissue evidence="1">Seedlings</tissue>
    </source>
</reference>
<evidence type="ECO:0000313" key="1">
    <source>
        <dbReference type="EMBL" id="KAJ0192284.1"/>
    </source>
</evidence>
<protein>
    <submittedName>
        <fullName evidence="1">Uncharacterized protein</fullName>
    </submittedName>
</protein>
<evidence type="ECO:0000313" key="2">
    <source>
        <dbReference type="Proteomes" id="UP000235145"/>
    </source>
</evidence>
<organism evidence="1 2">
    <name type="scientific">Lactuca sativa</name>
    <name type="common">Garden lettuce</name>
    <dbReference type="NCBI Taxonomy" id="4236"/>
    <lineage>
        <taxon>Eukaryota</taxon>
        <taxon>Viridiplantae</taxon>
        <taxon>Streptophyta</taxon>
        <taxon>Embryophyta</taxon>
        <taxon>Tracheophyta</taxon>
        <taxon>Spermatophyta</taxon>
        <taxon>Magnoliopsida</taxon>
        <taxon>eudicotyledons</taxon>
        <taxon>Gunneridae</taxon>
        <taxon>Pentapetalae</taxon>
        <taxon>asterids</taxon>
        <taxon>campanulids</taxon>
        <taxon>Asterales</taxon>
        <taxon>Asteraceae</taxon>
        <taxon>Cichorioideae</taxon>
        <taxon>Cichorieae</taxon>
        <taxon>Lactucinae</taxon>
        <taxon>Lactuca</taxon>
    </lineage>
</organism>
<keyword evidence="2" id="KW-1185">Reference proteome</keyword>
<comment type="caution">
    <text evidence="1">The sequence shown here is derived from an EMBL/GenBank/DDBJ whole genome shotgun (WGS) entry which is preliminary data.</text>
</comment>
<name>A0A9R1US34_LACSA</name>
<proteinExistence type="predicted"/>
<dbReference type="EMBL" id="NBSK02000008">
    <property type="protein sequence ID" value="KAJ0192284.1"/>
    <property type="molecule type" value="Genomic_DNA"/>
</dbReference>